<name>A0ABV8W993_9FLAO</name>
<proteinExistence type="predicted"/>
<comment type="caution">
    <text evidence="1">The sequence shown here is derived from an EMBL/GenBank/DDBJ whole genome shotgun (WGS) entry which is preliminary data.</text>
</comment>
<sequence length="187" mass="22325">MSELSSLFCKVKITKLQLDKFLSSPPEKPELNDNWLKWWDSRKMYSKMPLTSKLLRFYDDNNSNEEILNGWISYQEAMAFSDYDETTQEWHWGIMFFSENYLEMLPMFAFIISLEKYVSESVENMAIVFPFFWGDNGVHVYIHFEEGKAILSPTVQTTYDISPEMLTYTKEYLNKKWDDLTKDMELD</sequence>
<evidence type="ECO:0000313" key="1">
    <source>
        <dbReference type="EMBL" id="MFC4393231.1"/>
    </source>
</evidence>
<gene>
    <name evidence="1" type="ORF">ACFOY0_19720</name>
</gene>
<organism evidence="1 2">
    <name type="scientific">Flavobacterium quisquiliarum</name>
    <dbReference type="NCBI Taxonomy" id="1834436"/>
    <lineage>
        <taxon>Bacteria</taxon>
        <taxon>Pseudomonadati</taxon>
        <taxon>Bacteroidota</taxon>
        <taxon>Flavobacteriia</taxon>
        <taxon>Flavobacteriales</taxon>
        <taxon>Flavobacteriaceae</taxon>
        <taxon>Flavobacterium</taxon>
    </lineage>
</organism>
<accession>A0ABV8W993</accession>
<dbReference type="RefSeq" id="WP_179001896.1">
    <property type="nucleotide sequence ID" value="NZ_JBHSCO010000006.1"/>
</dbReference>
<dbReference type="EMBL" id="JBHSCO010000006">
    <property type="protein sequence ID" value="MFC4393231.1"/>
    <property type="molecule type" value="Genomic_DNA"/>
</dbReference>
<protein>
    <recommendedName>
        <fullName evidence="3">Knr4/Smi1-like domain-containing protein</fullName>
    </recommendedName>
</protein>
<keyword evidence="2" id="KW-1185">Reference proteome</keyword>
<reference evidence="2" key="1">
    <citation type="journal article" date="2019" name="Int. J. Syst. Evol. Microbiol.">
        <title>The Global Catalogue of Microorganisms (GCM) 10K type strain sequencing project: providing services to taxonomists for standard genome sequencing and annotation.</title>
        <authorList>
            <consortium name="The Broad Institute Genomics Platform"/>
            <consortium name="The Broad Institute Genome Sequencing Center for Infectious Disease"/>
            <person name="Wu L."/>
            <person name="Ma J."/>
        </authorList>
    </citation>
    <scope>NUCLEOTIDE SEQUENCE [LARGE SCALE GENOMIC DNA]</scope>
    <source>
        <strain evidence="2">CGMCC 1.15345</strain>
    </source>
</reference>
<dbReference type="Proteomes" id="UP001595719">
    <property type="component" value="Unassembled WGS sequence"/>
</dbReference>
<evidence type="ECO:0000313" key="2">
    <source>
        <dbReference type="Proteomes" id="UP001595719"/>
    </source>
</evidence>
<evidence type="ECO:0008006" key="3">
    <source>
        <dbReference type="Google" id="ProtNLM"/>
    </source>
</evidence>